<dbReference type="AlphaFoldDB" id="A0AAE1CJF3"/>
<dbReference type="EMBL" id="JAWDGP010007976">
    <property type="protein sequence ID" value="KAK3698383.1"/>
    <property type="molecule type" value="Genomic_DNA"/>
</dbReference>
<organism evidence="1 2">
    <name type="scientific">Elysia crispata</name>
    <name type="common">lettuce slug</name>
    <dbReference type="NCBI Taxonomy" id="231223"/>
    <lineage>
        <taxon>Eukaryota</taxon>
        <taxon>Metazoa</taxon>
        <taxon>Spiralia</taxon>
        <taxon>Lophotrochozoa</taxon>
        <taxon>Mollusca</taxon>
        <taxon>Gastropoda</taxon>
        <taxon>Heterobranchia</taxon>
        <taxon>Euthyneura</taxon>
        <taxon>Panpulmonata</taxon>
        <taxon>Sacoglossa</taxon>
        <taxon>Placobranchoidea</taxon>
        <taxon>Plakobranchidae</taxon>
        <taxon>Elysia</taxon>
    </lineage>
</organism>
<keyword evidence="2" id="KW-1185">Reference proteome</keyword>
<evidence type="ECO:0000313" key="2">
    <source>
        <dbReference type="Proteomes" id="UP001283361"/>
    </source>
</evidence>
<proteinExistence type="predicted"/>
<gene>
    <name evidence="1" type="ORF">RRG08_022943</name>
</gene>
<dbReference type="Proteomes" id="UP001283361">
    <property type="component" value="Unassembled WGS sequence"/>
</dbReference>
<accession>A0AAE1CJF3</accession>
<comment type="caution">
    <text evidence="1">The sequence shown here is derived from an EMBL/GenBank/DDBJ whole genome shotgun (WGS) entry which is preliminary data.</text>
</comment>
<evidence type="ECO:0000313" key="1">
    <source>
        <dbReference type="EMBL" id="KAK3698383.1"/>
    </source>
</evidence>
<sequence length="87" mass="10055">MAVVEFRRGSRSVFFKPSHQPEEGEFLKKTFSIETLPTSRTQPRGIPSLKRADIIKILCPMMPESRRTFWNNLPSNDTSLDLIDNFV</sequence>
<protein>
    <submittedName>
        <fullName evidence="1">Uncharacterized protein</fullName>
    </submittedName>
</protein>
<reference evidence="1" key="1">
    <citation type="journal article" date="2023" name="G3 (Bethesda)">
        <title>A reference genome for the long-term kleptoplast-retaining sea slug Elysia crispata morphotype clarki.</title>
        <authorList>
            <person name="Eastman K.E."/>
            <person name="Pendleton A.L."/>
            <person name="Shaikh M.A."/>
            <person name="Suttiyut T."/>
            <person name="Ogas R."/>
            <person name="Tomko P."/>
            <person name="Gavelis G."/>
            <person name="Widhalm J.R."/>
            <person name="Wisecaver J.H."/>
        </authorList>
    </citation>
    <scope>NUCLEOTIDE SEQUENCE</scope>
    <source>
        <strain evidence="1">ECLA1</strain>
    </source>
</reference>
<name>A0AAE1CJF3_9GAST</name>